<dbReference type="RefSeq" id="YP_223934.1">
    <property type="nucleotide sequence ID" value="NC_006938.1"/>
</dbReference>
<feature type="coiled-coil region" evidence="1">
    <location>
        <begin position="1"/>
        <end position="28"/>
    </location>
</feature>
<dbReference type="GeneID" id="3342358"/>
<dbReference type="InterPro" id="IPR055731">
    <property type="entry name" value="Pam3_gp33-like"/>
</dbReference>
<proteinExistence type="predicted"/>
<keyword evidence="3" id="KW-1185">Reference proteome</keyword>
<evidence type="ECO:0000313" key="3">
    <source>
        <dbReference type="Proteomes" id="UP000000993"/>
    </source>
</evidence>
<reference evidence="2 3" key="1">
    <citation type="journal article" date="2005" name="Appl. Environ. Microbiol.">
        <title>Genomic analysis of bacteriophage PhiJL001: insights into its interaction with a sponge-associated alpha-proteobacterium.</title>
        <authorList>
            <person name="Lohr J.E."/>
            <person name="Chen F."/>
            <person name="Hill R.T."/>
        </authorList>
    </citation>
    <scope>NUCLEOTIDE SEQUENCE</scope>
</reference>
<dbReference type="EMBL" id="AY576273">
    <property type="protein sequence ID" value="AAT69486.1"/>
    <property type="molecule type" value="Genomic_DNA"/>
</dbReference>
<evidence type="ECO:0000256" key="1">
    <source>
        <dbReference type="SAM" id="Coils"/>
    </source>
</evidence>
<dbReference type="Pfam" id="PF23984">
    <property type="entry name" value="DUF7307"/>
    <property type="match status" value="1"/>
</dbReference>
<organism evidence="2 3">
    <name type="scientific">Alphaproteobacteria phage PhiJL001</name>
    <dbReference type="NCBI Taxonomy" id="2681607"/>
    <lineage>
        <taxon>Viruses</taxon>
        <taxon>Duplodnaviria</taxon>
        <taxon>Heunggongvirae</taxon>
        <taxon>Uroviricota</taxon>
        <taxon>Caudoviricetes</taxon>
        <taxon>Mesyanzhinovviridae</taxon>
        <taxon>Keylargovirus</taxon>
        <taxon>Keylargovirus JL001</taxon>
    </lineage>
</organism>
<accession>Q5DN95</accession>
<evidence type="ECO:0000313" key="2">
    <source>
        <dbReference type="EMBL" id="AAT69486.1"/>
    </source>
</evidence>
<dbReference type="KEGG" id="vg:3342358"/>
<sequence length="152" mass="17355">MWEAEKEVAALEAKLKEAKERLRKYSEETIPNTLEDMGLEEVTVTGGLKVKIRTSVHASPKKENREAVYDWLEKHGHGGLIKRHAIFTVGRDNERQAKSWIKRIKAFPGLFERKVESATLRSFVNQSIEEGTEIPMELFGAYTRRVAEVKSG</sequence>
<dbReference type="Proteomes" id="UP000000993">
    <property type="component" value="Segment"/>
</dbReference>
<protein>
    <submittedName>
        <fullName evidence="2">Gp10</fullName>
    </submittedName>
</protein>
<name>Q5DN95_9CAUD</name>
<keyword evidence="1" id="KW-0175">Coiled coil</keyword>
<gene>
    <name evidence="2" type="ORF">JL001p10</name>
</gene>